<dbReference type="STRING" id="984262.SGRA_3326"/>
<sequence length="100" mass="10567">MFCLKTKGNFHSASIAKQCRCCMAAAFKQQPQLAGGEAAAGLGMEKGAAQPQTQQNEHSEFCAGPSRAASPDTARPAHRAGKPQKNKKTAFVTFLCANIN</sequence>
<evidence type="ECO:0000313" key="2">
    <source>
        <dbReference type="EMBL" id="AFC26053.1"/>
    </source>
</evidence>
<proteinExistence type="predicted"/>
<feature type="region of interest" description="Disordered" evidence="1">
    <location>
        <begin position="44"/>
        <end position="86"/>
    </location>
</feature>
<protein>
    <submittedName>
        <fullName evidence="2">Uncharacterized protein</fullName>
    </submittedName>
</protein>
<feature type="compositionally biased region" description="Basic residues" evidence="1">
    <location>
        <begin position="76"/>
        <end position="86"/>
    </location>
</feature>
<name>H6L117_SAPGL</name>
<evidence type="ECO:0000256" key="1">
    <source>
        <dbReference type="SAM" id="MobiDB-lite"/>
    </source>
</evidence>
<accession>H6L117</accession>
<dbReference type="HOGENOM" id="CLU_2304050_0_0_10"/>
<dbReference type="eggNOG" id="COG1968">
    <property type="taxonomic scope" value="Bacteria"/>
</dbReference>
<dbReference type="EMBL" id="CP002831">
    <property type="protein sequence ID" value="AFC26053.1"/>
    <property type="molecule type" value="Genomic_DNA"/>
</dbReference>
<reference evidence="2 3" key="1">
    <citation type="journal article" date="2012" name="Stand. Genomic Sci.">
        <title>Complete genome sequencing and analysis of Saprospira grandis str. Lewin, a predatory marine bacterium.</title>
        <authorList>
            <person name="Saw J.H."/>
            <person name="Yuryev A."/>
            <person name="Kanbe M."/>
            <person name="Hou S."/>
            <person name="Young A.G."/>
            <person name="Aizawa S."/>
            <person name="Alam M."/>
        </authorList>
    </citation>
    <scope>NUCLEOTIDE SEQUENCE [LARGE SCALE GENOMIC DNA]</scope>
    <source>
        <strain evidence="2 3">Lewin</strain>
    </source>
</reference>
<keyword evidence="3" id="KW-1185">Reference proteome</keyword>
<gene>
    <name evidence="2" type="ordered locus">SGRA_3326</name>
</gene>
<dbReference type="AlphaFoldDB" id="H6L117"/>
<dbReference type="Proteomes" id="UP000007519">
    <property type="component" value="Chromosome"/>
</dbReference>
<evidence type="ECO:0000313" key="3">
    <source>
        <dbReference type="Proteomes" id="UP000007519"/>
    </source>
</evidence>
<dbReference type="KEGG" id="sgn:SGRA_3326"/>
<organism evidence="2 3">
    <name type="scientific">Saprospira grandis (strain Lewin)</name>
    <dbReference type="NCBI Taxonomy" id="984262"/>
    <lineage>
        <taxon>Bacteria</taxon>
        <taxon>Pseudomonadati</taxon>
        <taxon>Bacteroidota</taxon>
        <taxon>Saprospiria</taxon>
        <taxon>Saprospirales</taxon>
        <taxon>Saprospiraceae</taxon>
        <taxon>Saprospira</taxon>
    </lineage>
</organism>